<sequence>MNNLSMNILGFPAVNKDIDVEIRDVLTNAVVQQRKPFLDGTVTFPRMRPGSYEVVLKHPNLALPVARRPIRVLPKGPTKITMIIDPSQFRDTPIADIPDADLSPVRQVTEGVAALMAQLGEKEAGELIKAEDWNALVDNLRQTAEAVTELTRLVAPTGHNHPELEDKFDEVTGNFRSALEILNTAMVELQRQIQTLSFRKTVDDVLDSAGIDRESTQAKPWRDIVDRLEKEASKSPTQFSRVSRTAGVELATQIEKVLQDKPDLVDAKSVAEASAYSDLLRTTKATSYAAELAEQQKRDRTLGGTTVKAFKGV</sequence>
<protein>
    <submittedName>
        <fullName evidence="1">Uncharacterized protein</fullName>
    </submittedName>
</protein>
<organism evidence="1 2">
    <name type="scientific">Sedimentitalea arenosa</name>
    <dbReference type="NCBI Taxonomy" id="2798803"/>
    <lineage>
        <taxon>Bacteria</taxon>
        <taxon>Pseudomonadati</taxon>
        <taxon>Pseudomonadota</taxon>
        <taxon>Alphaproteobacteria</taxon>
        <taxon>Rhodobacterales</taxon>
        <taxon>Paracoccaceae</taxon>
        <taxon>Sedimentitalea</taxon>
    </lineage>
</organism>
<dbReference type="EMBL" id="JAELVR010000001">
    <property type="protein sequence ID" value="MBJ6369929.1"/>
    <property type="molecule type" value="Genomic_DNA"/>
</dbReference>
<evidence type="ECO:0000313" key="1">
    <source>
        <dbReference type="EMBL" id="MBJ6369929.1"/>
    </source>
</evidence>
<dbReference type="Proteomes" id="UP000619079">
    <property type="component" value="Unassembled WGS sequence"/>
</dbReference>
<keyword evidence="2" id="KW-1185">Reference proteome</keyword>
<reference evidence="1" key="1">
    <citation type="submission" date="2020-12" db="EMBL/GenBank/DDBJ databases">
        <title>Sedimentitalea sp. nov., isolated from sand in Incheon.</title>
        <authorList>
            <person name="Kim W."/>
        </authorList>
    </citation>
    <scope>NUCLEOTIDE SEQUENCE</scope>
    <source>
        <strain evidence="1">CAU 1593</strain>
    </source>
</reference>
<dbReference type="AlphaFoldDB" id="A0A8J7J797"/>
<name>A0A8J7J797_9RHOB</name>
<gene>
    <name evidence="1" type="ORF">JF290_00190</name>
</gene>
<accession>A0A8J7J797</accession>
<comment type="caution">
    <text evidence="1">The sequence shown here is derived from an EMBL/GenBank/DDBJ whole genome shotgun (WGS) entry which is preliminary data.</text>
</comment>
<evidence type="ECO:0000313" key="2">
    <source>
        <dbReference type="Proteomes" id="UP000619079"/>
    </source>
</evidence>
<dbReference type="RefSeq" id="WP_199022699.1">
    <property type="nucleotide sequence ID" value="NZ_JAELVR010000001.1"/>
</dbReference>
<proteinExistence type="predicted"/>